<dbReference type="Gene3D" id="3.40.190.10">
    <property type="entry name" value="Periplasmic binding protein-like II"/>
    <property type="match status" value="2"/>
</dbReference>
<dbReference type="SUPFAM" id="SSF53850">
    <property type="entry name" value="Periplasmic binding protein-like II"/>
    <property type="match status" value="1"/>
</dbReference>
<dbReference type="NCBIfam" id="TIGR02122">
    <property type="entry name" value="TRAP_TAXI"/>
    <property type="match status" value="1"/>
</dbReference>
<proteinExistence type="predicted"/>
<evidence type="ECO:0000313" key="2">
    <source>
        <dbReference type="EMBL" id="KIE09015.1"/>
    </source>
</evidence>
<comment type="caution">
    <text evidence="2">The sequence shown here is derived from an EMBL/GenBank/DDBJ whole genome shotgun (WGS) entry which is preliminary data.</text>
</comment>
<dbReference type="Pfam" id="PF16868">
    <property type="entry name" value="NMT1_3"/>
    <property type="match status" value="1"/>
</dbReference>
<organism evidence="2">
    <name type="scientific">Tolypothrix bouteillei VB521301</name>
    <dbReference type="NCBI Taxonomy" id="1479485"/>
    <lineage>
        <taxon>Bacteria</taxon>
        <taxon>Bacillati</taxon>
        <taxon>Cyanobacteriota</taxon>
        <taxon>Cyanophyceae</taxon>
        <taxon>Nostocales</taxon>
        <taxon>Tolypothrichaceae</taxon>
        <taxon>Tolypothrix</taxon>
    </lineage>
</organism>
<reference evidence="1" key="2">
    <citation type="submission" date="2019-11" db="EMBL/GenBank/DDBJ databases">
        <title>Improved Assembly of Tolypothrix boutellei genome.</title>
        <authorList>
            <person name="Sarangi A.N."/>
            <person name="Mukherjee M."/>
            <person name="Ghosh S."/>
            <person name="Singh D."/>
            <person name="Das A."/>
            <person name="Kant S."/>
            <person name="Prusty A."/>
            <person name="Tripathy S."/>
        </authorList>
    </citation>
    <scope>NUCLEOTIDE SEQUENCE</scope>
    <source>
        <strain evidence="1">VB521301</strain>
    </source>
</reference>
<dbReference type="EMBL" id="JHEG04000001">
    <property type="protein sequence ID" value="KAF3885291.1"/>
    <property type="molecule type" value="Genomic_DNA"/>
</dbReference>
<gene>
    <name evidence="2" type="ORF">DA73_0231620</name>
    <name evidence="1" type="ORF">DA73_0400007340</name>
</gene>
<evidence type="ECO:0000313" key="1">
    <source>
        <dbReference type="EMBL" id="KAF3885291.1"/>
    </source>
</evidence>
<dbReference type="OrthoDB" id="9776669at2"/>
<dbReference type="EMBL" id="JHEG02000058">
    <property type="protein sequence ID" value="KIE09015.1"/>
    <property type="molecule type" value="Genomic_DNA"/>
</dbReference>
<dbReference type="AlphaFoldDB" id="A0A0C1R9R2"/>
<keyword evidence="3" id="KW-1185">Reference proteome</keyword>
<dbReference type="PANTHER" id="PTHR42941">
    <property type="entry name" value="SLL1037 PROTEIN"/>
    <property type="match status" value="1"/>
</dbReference>
<dbReference type="RefSeq" id="WP_038087308.1">
    <property type="nucleotide sequence ID" value="NZ_JHEG04000001.1"/>
</dbReference>
<protein>
    <submittedName>
        <fullName evidence="1">TAXI family TRAP transporter solute-binding subunit</fullName>
    </submittedName>
</protein>
<dbReference type="STRING" id="1479485.DA73_0231620"/>
<reference evidence="2" key="1">
    <citation type="journal article" date="2015" name="Genome Announc.">
        <title>Draft Genome Sequence of Tolypothrix boutellei Strain VB521301.</title>
        <authorList>
            <person name="Chandrababunaidu M.M."/>
            <person name="Singh D."/>
            <person name="Sen D."/>
            <person name="Bhan S."/>
            <person name="Das S."/>
            <person name="Gupta A."/>
            <person name="Adhikary S.P."/>
            <person name="Tripathy S."/>
        </authorList>
    </citation>
    <scope>NUCLEOTIDE SEQUENCE</scope>
    <source>
        <strain evidence="2">VB521301</strain>
    </source>
</reference>
<evidence type="ECO:0000313" key="3">
    <source>
        <dbReference type="Proteomes" id="UP000029738"/>
    </source>
</evidence>
<dbReference type="PANTHER" id="PTHR42941:SF1">
    <property type="entry name" value="SLL1037 PROTEIN"/>
    <property type="match status" value="1"/>
</dbReference>
<dbReference type="Proteomes" id="UP000029738">
    <property type="component" value="Unassembled WGS sequence"/>
</dbReference>
<dbReference type="InterPro" id="IPR011852">
    <property type="entry name" value="TRAP_TAXI"/>
</dbReference>
<sequence>MSNLKKALFLGFLALLTASIVVLGNLVTGNPVVAQQGSLSFLTTKQPSLYYQAATELNEVLKNSGFNLAIKEGSPGSFQNLIEIGNGRSDMAFAQQDAFYLLRNTGDKDVAKLAENIQIFAPVSSETIHLIVNTSSGIKNFADLKGKNVAVGLENSGTYVSAIFLYQLHNLDVTQESLVPMDIKESIAKVSKGELDAAFYTAGLGTPLLKNISAKDGSTLKLLPINQQEFTIPQQSYAKGSVLYTPQIIPANIYPWQKTPVSTVASNSFIFVKRSLDPKQIYDLAKASYSRASQLRKKDAFWKLFSITEAKSPRFNGIDYHLGVKNFLKEISDRRR</sequence>
<accession>A0A0C1R9R2</accession>
<name>A0A0C1R9R2_9CYAN</name>